<evidence type="ECO:0000313" key="2">
    <source>
        <dbReference type="EMBL" id="RCR67712.1"/>
    </source>
</evidence>
<evidence type="ECO:0000256" key="1">
    <source>
        <dbReference type="SAM" id="Phobius"/>
    </source>
</evidence>
<feature type="transmembrane region" description="Helical" evidence="1">
    <location>
        <begin position="54"/>
        <end position="72"/>
    </location>
</feature>
<reference evidence="2 3" key="1">
    <citation type="submission" date="2018-07" db="EMBL/GenBank/DDBJ databases">
        <title>Genome analysis of Larkinella rosea.</title>
        <authorList>
            <person name="Zhou Z."/>
            <person name="Wang G."/>
        </authorList>
    </citation>
    <scope>NUCLEOTIDE SEQUENCE [LARGE SCALE GENOMIC DNA]</scope>
    <source>
        <strain evidence="3">zzj9</strain>
    </source>
</reference>
<proteinExistence type="predicted"/>
<comment type="caution">
    <text evidence="2">The sequence shown here is derived from an EMBL/GenBank/DDBJ whole genome shotgun (WGS) entry which is preliminary data.</text>
</comment>
<keyword evidence="3" id="KW-1185">Reference proteome</keyword>
<dbReference type="RefSeq" id="WP_114407843.1">
    <property type="nucleotide sequence ID" value="NZ_QOWE01000017.1"/>
</dbReference>
<feature type="transmembrane region" description="Helical" evidence="1">
    <location>
        <begin position="141"/>
        <end position="162"/>
    </location>
</feature>
<accession>A0A368JJL1</accession>
<dbReference type="EMBL" id="QOWE01000017">
    <property type="protein sequence ID" value="RCR67712.1"/>
    <property type="molecule type" value="Genomic_DNA"/>
</dbReference>
<keyword evidence="1" id="KW-0812">Transmembrane</keyword>
<keyword evidence="1" id="KW-1133">Transmembrane helix</keyword>
<feature type="transmembrane region" description="Helical" evidence="1">
    <location>
        <begin position="108"/>
        <end position="129"/>
    </location>
</feature>
<name>A0A368JJL1_9BACT</name>
<keyword evidence="1" id="KW-0472">Membrane</keyword>
<dbReference type="Proteomes" id="UP000253383">
    <property type="component" value="Unassembled WGS sequence"/>
</dbReference>
<dbReference type="AlphaFoldDB" id="A0A368JJL1"/>
<feature type="transmembrane region" description="Helical" evidence="1">
    <location>
        <begin position="79"/>
        <end position="96"/>
    </location>
</feature>
<organism evidence="2 3">
    <name type="scientific">Larkinella punicea</name>
    <dbReference type="NCBI Taxonomy" id="2315727"/>
    <lineage>
        <taxon>Bacteria</taxon>
        <taxon>Pseudomonadati</taxon>
        <taxon>Bacteroidota</taxon>
        <taxon>Cytophagia</taxon>
        <taxon>Cytophagales</taxon>
        <taxon>Spirosomataceae</taxon>
        <taxon>Larkinella</taxon>
    </lineage>
</organism>
<gene>
    <name evidence="2" type="ORF">DUE52_20125</name>
</gene>
<sequence length="167" mass="19049">MKPTPFQTYFLTCFLLLIPILLWNLAFANQLPPVFQPAVFWKDIPPLLAFGENGLRWLVFGLAYLMPLSLALRTQKTGFVVYGAGLLLYFSSWLVLIDAPDSAWSHSLWGFLAPAYTPFVWLMGIGLMGRSFSFNLPYRPWIFGAVSVLFLVFHLSHAFLVYKRLHG</sequence>
<protein>
    <submittedName>
        <fullName evidence="2">Uncharacterized protein</fullName>
    </submittedName>
</protein>
<evidence type="ECO:0000313" key="3">
    <source>
        <dbReference type="Proteomes" id="UP000253383"/>
    </source>
</evidence>
<dbReference type="OrthoDB" id="1162833at2"/>